<feature type="domain" description="ABC transporter" evidence="9">
    <location>
        <begin position="11"/>
        <end position="236"/>
    </location>
</feature>
<dbReference type="EMBL" id="PYYB01000001">
    <property type="protein sequence ID" value="PTL60595.1"/>
    <property type="molecule type" value="Genomic_DNA"/>
</dbReference>
<dbReference type="Gene3D" id="3.40.50.300">
    <property type="entry name" value="P-loop containing nucleotide triphosphate hydrolases"/>
    <property type="match status" value="1"/>
</dbReference>
<dbReference type="SMART" id="SM00382">
    <property type="entry name" value="AAA"/>
    <property type="match status" value="1"/>
</dbReference>
<dbReference type="InterPro" id="IPR050763">
    <property type="entry name" value="ABC_transporter_ATP-binding"/>
</dbReference>
<dbReference type="PANTHER" id="PTHR42711">
    <property type="entry name" value="ABC TRANSPORTER ATP-BINDING PROTEIN"/>
    <property type="match status" value="1"/>
</dbReference>
<keyword evidence="7" id="KW-0472">Membrane</keyword>
<dbReference type="GO" id="GO:0016887">
    <property type="term" value="F:ATP hydrolysis activity"/>
    <property type="evidence" value="ECO:0007669"/>
    <property type="project" value="InterPro"/>
</dbReference>
<comment type="caution">
    <text evidence="10">The sequence shown here is derived from an EMBL/GenBank/DDBJ whole genome shotgun (WGS) entry which is preliminary data.</text>
</comment>
<dbReference type="InterPro" id="IPR027417">
    <property type="entry name" value="P-loop_NTPase"/>
</dbReference>
<organism evidence="10 11">
    <name type="scientific">Paraconexibacter algicola</name>
    <dbReference type="NCBI Taxonomy" id="2133960"/>
    <lineage>
        <taxon>Bacteria</taxon>
        <taxon>Bacillati</taxon>
        <taxon>Actinomycetota</taxon>
        <taxon>Thermoleophilia</taxon>
        <taxon>Solirubrobacterales</taxon>
        <taxon>Paraconexibacteraceae</taxon>
        <taxon>Paraconexibacter</taxon>
    </lineage>
</organism>
<reference evidence="10 11" key="1">
    <citation type="submission" date="2018-03" db="EMBL/GenBank/DDBJ databases">
        <title>Aquarubrobacter algicola gen. nov., sp. nov., a novel actinobacterium isolated from shallow eutrophic lake during the end of cyanobacterial harmful algal blooms.</title>
        <authorList>
            <person name="Chun S.J."/>
        </authorList>
    </citation>
    <scope>NUCLEOTIDE SEQUENCE [LARGE SCALE GENOMIC DNA]</scope>
    <source>
        <strain evidence="10 11">Seoho-28</strain>
    </source>
</reference>
<dbReference type="SUPFAM" id="SSF52540">
    <property type="entry name" value="P-loop containing nucleoside triphosphate hydrolases"/>
    <property type="match status" value="1"/>
</dbReference>
<keyword evidence="2" id="KW-0813">Transport</keyword>
<evidence type="ECO:0000256" key="3">
    <source>
        <dbReference type="ARBA" id="ARBA00022475"/>
    </source>
</evidence>
<sequence>MPASPSADIAILVRELRRAYGAHEAVRGIDFDVHRGEVFGLLGPNGAGKTTTVEILEGYRTRTSGIVSVLGHDPAQRPRELRSRVGIVLQSTGMYRHIGVREAVAHFAKLYPRPRDVDEVLALAGLGDVGEQRVRTLSGGKARRLDFALALVGDPELIFLDEPTTGFDPAARRAAWDVVRSLQDLGKTVLLTTHYLDEAQALCDRVAILKEGSIVAQGPPAALGVGSSRYRVTWRTEAGDLETRETEDPTALLHQLTSAALARDEPLRELSVTRPTLEDVYLELTAETAAEEVGSGG</sequence>
<dbReference type="OrthoDB" id="9804819at2"/>
<evidence type="ECO:0000313" key="10">
    <source>
        <dbReference type="EMBL" id="PTL60595.1"/>
    </source>
</evidence>
<dbReference type="InterPro" id="IPR003593">
    <property type="entry name" value="AAA+_ATPase"/>
</dbReference>
<dbReference type="PROSITE" id="PS50893">
    <property type="entry name" value="ABC_TRANSPORTER_2"/>
    <property type="match status" value="1"/>
</dbReference>
<evidence type="ECO:0000256" key="8">
    <source>
        <dbReference type="ARBA" id="ARBA00023251"/>
    </source>
</evidence>
<keyword evidence="11" id="KW-1185">Reference proteome</keyword>
<dbReference type="FunFam" id="3.40.50.300:FF:000589">
    <property type="entry name" value="ABC transporter, ATP-binding subunit"/>
    <property type="match status" value="1"/>
</dbReference>
<dbReference type="RefSeq" id="WP_107569374.1">
    <property type="nucleotide sequence ID" value="NZ_PYYB01000001.1"/>
</dbReference>
<proteinExistence type="predicted"/>
<dbReference type="AlphaFoldDB" id="A0A2T4UMX9"/>
<keyword evidence="6" id="KW-1278">Translocase</keyword>
<protein>
    <submittedName>
        <fullName evidence="10">ABC transporter ATP-binding protein</fullName>
    </submittedName>
</protein>
<keyword evidence="8" id="KW-0046">Antibiotic resistance</keyword>
<dbReference type="Pfam" id="PF00005">
    <property type="entry name" value="ABC_tran"/>
    <property type="match status" value="1"/>
</dbReference>
<evidence type="ECO:0000259" key="9">
    <source>
        <dbReference type="PROSITE" id="PS50893"/>
    </source>
</evidence>
<dbReference type="Proteomes" id="UP000240739">
    <property type="component" value="Unassembled WGS sequence"/>
</dbReference>
<dbReference type="GO" id="GO:0005524">
    <property type="term" value="F:ATP binding"/>
    <property type="evidence" value="ECO:0007669"/>
    <property type="project" value="UniProtKB-KW"/>
</dbReference>
<gene>
    <name evidence="10" type="ORF">C7Y72_13585</name>
</gene>
<keyword evidence="4" id="KW-0547">Nucleotide-binding</keyword>
<evidence type="ECO:0000256" key="7">
    <source>
        <dbReference type="ARBA" id="ARBA00023136"/>
    </source>
</evidence>
<dbReference type="InterPro" id="IPR003439">
    <property type="entry name" value="ABC_transporter-like_ATP-bd"/>
</dbReference>
<evidence type="ECO:0000256" key="2">
    <source>
        <dbReference type="ARBA" id="ARBA00022448"/>
    </source>
</evidence>
<evidence type="ECO:0000256" key="4">
    <source>
        <dbReference type="ARBA" id="ARBA00022741"/>
    </source>
</evidence>
<accession>A0A2T4UMX9</accession>
<dbReference type="PANTHER" id="PTHR42711:SF17">
    <property type="entry name" value="ABC TRANSPORTER ATP-BINDING PROTEIN"/>
    <property type="match status" value="1"/>
</dbReference>
<keyword evidence="3" id="KW-1003">Cell membrane</keyword>
<evidence type="ECO:0000256" key="6">
    <source>
        <dbReference type="ARBA" id="ARBA00022967"/>
    </source>
</evidence>
<keyword evidence="5 10" id="KW-0067">ATP-binding</keyword>
<dbReference type="GO" id="GO:0046677">
    <property type="term" value="P:response to antibiotic"/>
    <property type="evidence" value="ECO:0007669"/>
    <property type="project" value="UniProtKB-KW"/>
</dbReference>
<evidence type="ECO:0000313" key="11">
    <source>
        <dbReference type="Proteomes" id="UP000240739"/>
    </source>
</evidence>
<name>A0A2T4UMX9_9ACTN</name>
<dbReference type="GO" id="GO:0005886">
    <property type="term" value="C:plasma membrane"/>
    <property type="evidence" value="ECO:0007669"/>
    <property type="project" value="UniProtKB-SubCell"/>
</dbReference>
<evidence type="ECO:0000256" key="5">
    <source>
        <dbReference type="ARBA" id="ARBA00022840"/>
    </source>
</evidence>
<comment type="subcellular location">
    <subcellularLocation>
        <location evidence="1">Cell membrane</location>
        <topology evidence="1">Peripheral membrane protein</topology>
    </subcellularLocation>
</comment>
<evidence type="ECO:0000256" key="1">
    <source>
        <dbReference type="ARBA" id="ARBA00004202"/>
    </source>
</evidence>